<accession>A0A9D9EKC8</accession>
<dbReference type="Gene3D" id="2.60.120.10">
    <property type="entry name" value="Jelly Rolls"/>
    <property type="match status" value="2"/>
</dbReference>
<dbReference type="PANTHER" id="PTHR42742">
    <property type="entry name" value="TRANSCRIPTIONAL REPRESSOR MPRA"/>
    <property type="match status" value="1"/>
</dbReference>
<dbReference type="Proteomes" id="UP000810252">
    <property type="component" value="Unassembled WGS sequence"/>
</dbReference>
<feature type="binding site" evidence="5">
    <location>
        <position position="122"/>
    </location>
    <ligand>
        <name>Zn(2+)</name>
        <dbReference type="ChEBI" id="CHEBI:29105"/>
    </ligand>
</feature>
<dbReference type="GO" id="GO:0004476">
    <property type="term" value="F:mannose-6-phosphate isomerase activity"/>
    <property type="evidence" value="ECO:0007669"/>
    <property type="project" value="InterPro"/>
</dbReference>
<protein>
    <recommendedName>
        <fullName evidence="3">Phosphohexomutase</fullName>
    </recommendedName>
    <alternativeName>
        <fullName evidence="4">Phosphomannose isomerase</fullName>
    </alternativeName>
</protein>
<dbReference type="InterPro" id="IPR014628">
    <property type="entry name" value="Man6P_isomerase_Firm_short"/>
</dbReference>
<evidence type="ECO:0000256" key="4">
    <source>
        <dbReference type="ARBA" id="ARBA00030762"/>
    </source>
</evidence>
<comment type="caution">
    <text evidence="9">The sequence shown here is derived from an EMBL/GenBank/DDBJ whole genome shotgun (WGS) entry which is preliminary data.</text>
</comment>
<dbReference type="Pfam" id="PF20511">
    <property type="entry name" value="PMI_typeI_cat"/>
    <property type="match status" value="1"/>
</dbReference>
<evidence type="ECO:0000313" key="10">
    <source>
        <dbReference type="Proteomes" id="UP000810252"/>
    </source>
</evidence>
<dbReference type="PANTHER" id="PTHR42742:SF3">
    <property type="entry name" value="FRUCTOKINASE"/>
    <property type="match status" value="1"/>
</dbReference>
<dbReference type="GO" id="GO:0005975">
    <property type="term" value="P:carbohydrate metabolic process"/>
    <property type="evidence" value="ECO:0007669"/>
    <property type="project" value="InterPro"/>
</dbReference>
<dbReference type="AlphaFoldDB" id="A0A9D9EKC8"/>
<name>A0A9D9EKC8_9BACT</name>
<dbReference type="PIRSF" id="PIRSF036894">
    <property type="entry name" value="PMI_Firm_short"/>
    <property type="match status" value="1"/>
</dbReference>
<gene>
    <name evidence="9" type="ORF">IAC29_04555</name>
</gene>
<evidence type="ECO:0000256" key="6">
    <source>
        <dbReference type="PIRSR" id="PIRSR036894-2"/>
    </source>
</evidence>
<dbReference type="InterPro" id="IPR051804">
    <property type="entry name" value="Carb_Metab_Reg_Kinase/Isom"/>
</dbReference>
<reference evidence="9" key="1">
    <citation type="submission" date="2020-10" db="EMBL/GenBank/DDBJ databases">
        <authorList>
            <person name="Gilroy R."/>
        </authorList>
    </citation>
    <scope>NUCLEOTIDE SEQUENCE</scope>
    <source>
        <strain evidence="9">20514</strain>
    </source>
</reference>
<dbReference type="EMBL" id="JADIMQ010000067">
    <property type="protein sequence ID" value="MBO8448525.1"/>
    <property type="molecule type" value="Genomic_DNA"/>
</dbReference>
<sequence length="326" mass="36501">MTMLYPLKFRPILKTLVWGGEKIAPFKNIKTDQHNIGESWELSGVKGNESVVAGGPLDGKTITELVREYRERLIGKSNYARTGEEFPLLIKFIDARQDLSIQVHPDDALAARRHNGSKGKTEMWYVISADKDAHLMSGLSRKITPEEYVERVNNNTITDVLHDYSLSPGDVFFLPAGRIHSIGSGSFIAEIQQTSDITYRIYDFGRPGLDGKPRELHTELAKDAIDYTVHDDYRTHYTPEKDKETVLVSCKYFTTSLLDLDRPFTKDLSGLDSFLILICTAGKGEIIDDRGNRTPVHQGETVLIPAEASSLQIVPEGTLKMLASFV</sequence>
<proteinExistence type="predicted"/>
<feature type="active site" evidence="6">
    <location>
        <position position="200"/>
    </location>
</feature>
<dbReference type="Pfam" id="PF21621">
    <property type="entry name" value="MPI_cupin_dom"/>
    <property type="match status" value="1"/>
</dbReference>
<comment type="cofactor">
    <cofactor evidence="5">
        <name>Zn(2+)</name>
        <dbReference type="ChEBI" id="CHEBI:29105"/>
    </cofactor>
    <text evidence="5">Binds 1 zinc ion per subunit.</text>
</comment>
<dbReference type="InterPro" id="IPR046457">
    <property type="entry name" value="PMI_typeI_cat"/>
</dbReference>
<evidence type="ECO:0000256" key="3">
    <source>
        <dbReference type="ARBA" id="ARBA00029741"/>
    </source>
</evidence>
<keyword evidence="9" id="KW-0413">Isomerase</keyword>
<dbReference type="InterPro" id="IPR049071">
    <property type="entry name" value="MPI_cupin_dom"/>
</dbReference>
<dbReference type="GO" id="GO:0008270">
    <property type="term" value="F:zinc ion binding"/>
    <property type="evidence" value="ECO:0007669"/>
    <property type="project" value="InterPro"/>
</dbReference>
<evidence type="ECO:0000256" key="2">
    <source>
        <dbReference type="ARBA" id="ARBA00022833"/>
    </source>
</evidence>
<evidence type="ECO:0000259" key="8">
    <source>
        <dbReference type="Pfam" id="PF21621"/>
    </source>
</evidence>
<feature type="domain" description="Phosphomannose isomerase type I catalytic" evidence="7">
    <location>
        <begin position="14"/>
        <end position="115"/>
    </location>
</feature>
<evidence type="ECO:0000259" key="7">
    <source>
        <dbReference type="Pfam" id="PF20511"/>
    </source>
</evidence>
<keyword evidence="2 5" id="KW-0862">Zinc</keyword>
<dbReference type="InterPro" id="IPR011051">
    <property type="entry name" value="RmlC_Cupin_sf"/>
</dbReference>
<evidence type="ECO:0000256" key="5">
    <source>
        <dbReference type="PIRSR" id="PIRSR036894-1"/>
    </source>
</evidence>
<feature type="binding site" evidence="5">
    <location>
        <position position="104"/>
    </location>
    <ligand>
        <name>Zn(2+)</name>
        <dbReference type="ChEBI" id="CHEBI:29105"/>
    </ligand>
</feature>
<organism evidence="9 10">
    <name type="scientific">Candidatus Cryptobacteroides merdigallinarum</name>
    <dbReference type="NCBI Taxonomy" id="2840770"/>
    <lineage>
        <taxon>Bacteria</taxon>
        <taxon>Pseudomonadati</taxon>
        <taxon>Bacteroidota</taxon>
        <taxon>Bacteroidia</taxon>
        <taxon>Bacteroidales</taxon>
        <taxon>Candidatus Cryptobacteroides</taxon>
    </lineage>
</organism>
<dbReference type="CDD" id="cd07010">
    <property type="entry name" value="cupin_PMI_type_I_N_bac"/>
    <property type="match status" value="1"/>
</dbReference>
<reference evidence="9" key="2">
    <citation type="journal article" date="2021" name="PeerJ">
        <title>Extensive microbial diversity within the chicken gut microbiome revealed by metagenomics and culture.</title>
        <authorList>
            <person name="Gilroy R."/>
            <person name="Ravi A."/>
            <person name="Getino M."/>
            <person name="Pursley I."/>
            <person name="Horton D.L."/>
            <person name="Alikhan N.F."/>
            <person name="Baker D."/>
            <person name="Gharbi K."/>
            <person name="Hall N."/>
            <person name="Watson M."/>
            <person name="Adriaenssens E.M."/>
            <person name="Foster-Nyarko E."/>
            <person name="Jarju S."/>
            <person name="Secka A."/>
            <person name="Antonio M."/>
            <person name="Oren A."/>
            <person name="Chaudhuri R.R."/>
            <person name="La Ragione R."/>
            <person name="Hildebrand F."/>
            <person name="Pallen M.J."/>
        </authorList>
    </citation>
    <scope>NUCLEOTIDE SEQUENCE</scope>
    <source>
        <strain evidence="9">20514</strain>
    </source>
</reference>
<feature type="binding site" evidence="5">
    <location>
        <position position="180"/>
    </location>
    <ligand>
        <name>Zn(2+)</name>
        <dbReference type="ChEBI" id="CHEBI:29105"/>
    </ligand>
</feature>
<evidence type="ECO:0000256" key="1">
    <source>
        <dbReference type="ARBA" id="ARBA00022723"/>
    </source>
</evidence>
<feature type="domain" description="Mannose-6-phosphate isomerase cupin" evidence="8">
    <location>
        <begin position="244"/>
        <end position="324"/>
    </location>
</feature>
<evidence type="ECO:0000313" key="9">
    <source>
        <dbReference type="EMBL" id="MBO8448525.1"/>
    </source>
</evidence>
<keyword evidence="1 5" id="KW-0479">Metal-binding</keyword>
<dbReference type="InterPro" id="IPR014710">
    <property type="entry name" value="RmlC-like_jellyroll"/>
</dbReference>
<dbReference type="SUPFAM" id="SSF51182">
    <property type="entry name" value="RmlC-like cupins"/>
    <property type="match status" value="1"/>
</dbReference>